<evidence type="ECO:0000313" key="2">
    <source>
        <dbReference type="Proteomes" id="UP000248557"/>
    </source>
</evidence>
<organism evidence="1 2">
    <name type="scientific">Methanosphaera stadtmanae</name>
    <dbReference type="NCBI Taxonomy" id="2317"/>
    <lineage>
        <taxon>Archaea</taxon>
        <taxon>Methanobacteriati</taxon>
        <taxon>Methanobacteriota</taxon>
        <taxon>Methanomada group</taxon>
        <taxon>Methanobacteria</taxon>
        <taxon>Methanobacteriales</taxon>
        <taxon>Methanobacteriaceae</taxon>
        <taxon>Methanosphaera</taxon>
    </lineage>
</organism>
<dbReference type="EMBL" id="NGJK01000015">
    <property type="protein sequence ID" value="RAP03608.1"/>
    <property type="molecule type" value="Genomic_DNA"/>
</dbReference>
<accession>A0A328QAE7</accession>
<sequence length="112" mass="13359">MIEKCSEESYKYTMKVFKAIFDYDTAEEIFKEVPKKIIKTLFTVEISKLILVNQLVKNYFDDLIKMEAIHMMNYTLFLLRKTYGMNLTYLDLTYVANTKTNQTRISEYYATV</sequence>
<dbReference type="AlphaFoldDB" id="A0A328QAE7"/>
<protein>
    <submittedName>
        <fullName evidence="1">Uncharacterized protein</fullName>
    </submittedName>
</protein>
<name>A0A328QAE7_9EURY</name>
<dbReference type="RefSeq" id="WP_112149315.1">
    <property type="nucleotide sequence ID" value="NZ_NGJK01000015.1"/>
</dbReference>
<dbReference type="Proteomes" id="UP000248557">
    <property type="component" value="Unassembled WGS sequence"/>
</dbReference>
<gene>
    <name evidence="1" type="ORF">CA615_01215</name>
</gene>
<comment type="caution">
    <text evidence="1">The sequence shown here is derived from an EMBL/GenBank/DDBJ whole genome shotgun (WGS) entry which is preliminary data.</text>
</comment>
<reference evidence="1 2" key="1">
    <citation type="submission" date="2017-05" db="EMBL/GenBank/DDBJ databases">
        <title>Host range expansion of the Methanosphaera genus to humans and monogastric animals involves recent and extensive reduction in genome content.</title>
        <authorList>
            <person name="Hoedt E.C."/>
            <person name="Volmer J.G."/>
            <person name="Parks D.H."/>
            <person name="Rosewarne C.P."/>
            <person name="Denman S.E."/>
            <person name="Mcsweeney C.S."/>
            <person name="O Cuiv P."/>
            <person name="Hugenholtz P."/>
            <person name="Tyson G.W."/>
            <person name="Morrison M."/>
        </authorList>
    </citation>
    <scope>NUCLEOTIDE SEQUENCE [LARGE SCALE GENOMIC DNA]</scope>
    <source>
        <strain evidence="1 2">PA5</strain>
    </source>
</reference>
<proteinExistence type="predicted"/>
<evidence type="ECO:0000313" key="1">
    <source>
        <dbReference type="EMBL" id="RAP03608.1"/>
    </source>
</evidence>